<evidence type="ECO:0000313" key="3">
    <source>
        <dbReference type="Proteomes" id="UP000278222"/>
    </source>
</evidence>
<reference evidence="2 3" key="1">
    <citation type="submission" date="2018-11" db="EMBL/GenBank/DDBJ databases">
        <title>Genomic Encyclopedia of Type Strains, Phase IV (KMG-IV): sequencing the most valuable type-strain genomes for metagenomic binning, comparative biology and taxonomic classification.</title>
        <authorList>
            <person name="Goeker M."/>
        </authorList>
    </citation>
    <scope>NUCLEOTIDE SEQUENCE [LARGE SCALE GENOMIC DNA]</scope>
    <source>
        <strain evidence="2 3">DSM 5900</strain>
    </source>
</reference>
<dbReference type="AlphaFoldDB" id="A0A3N1KYD3"/>
<accession>A0A3N1KYD3</accession>
<comment type="caution">
    <text evidence="2">The sequence shown here is derived from an EMBL/GenBank/DDBJ whole genome shotgun (WGS) entry which is preliminary data.</text>
</comment>
<keyword evidence="2" id="KW-0808">Transferase</keyword>
<organism evidence="2 3">
    <name type="scientific">Stella humosa</name>
    <dbReference type="NCBI Taxonomy" id="94"/>
    <lineage>
        <taxon>Bacteria</taxon>
        <taxon>Pseudomonadati</taxon>
        <taxon>Pseudomonadota</taxon>
        <taxon>Alphaproteobacteria</taxon>
        <taxon>Rhodospirillales</taxon>
        <taxon>Stellaceae</taxon>
        <taxon>Stella</taxon>
    </lineage>
</organism>
<protein>
    <submittedName>
        <fullName evidence="2">Glycosyltransferase involved in cell wall biosynthesis</fullName>
    </submittedName>
</protein>
<gene>
    <name evidence="2" type="ORF">EDC65_4269</name>
</gene>
<proteinExistence type="predicted"/>
<dbReference type="EMBL" id="RJKX01000016">
    <property type="protein sequence ID" value="ROP83620.1"/>
    <property type="molecule type" value="Genomic_DNA"/>
</dbReference>
<sequence length="452" mass="48600">MRAVVIDSNLMVVDMHNFNFARGIVRDGPKFGFEVSMVIPRRASDVVVRRLQARAALSISLADQLMDDPWSWRIAEAIDGGAILAGDLAALDGAAAIAGAVVLLPTASAREMLALAIAIERTGPPAAIVLGFHSLRTGEEQPKATNQFMGLLRYAMNRLRRVFPADRIIVNSTNARLAQAMSDLLRQPTWSYSHPIWYDLAEPKPDPEAPPDDGRLTVAVLGGTRLDKGGGMLADIASHAAGLAGRMRLLIQLVERYRVKAGTRIDDGLTDNPLVAIRWGSMPETALIWHLQTVAAVLMPYDPAEYRDRASGIFAFAAAMGRPVIVPGGSWMSEQLEQGLAAGIVVATHEPQGYAKALRRFIDVAPSLGRAAAKRAAAWRDRENGWRHLASISRELRACGIDLPPTPETPPAAATPDEEPGEAPAVARDAGRPVRVRRVRPGEPGGQMGSSG</sequence>
<dbReference type="RefSeq" id="WP_123693338.1">
    <property type="nucleotide sequence ID" value="NZ_AP019700.1"/>
</dbReference>
<evidence type="ECO:0000256" key="1">
    <source>
        <dbReference type="SAM" id="MobiDB-lite"/>
    </source>
</evidence>
<dbReference type="Proteomes" id="UP000278222">
    <property type="component" value="Unassembled WGS sequence"/>
</dbReference>
<dbReference type="SUPFAM" id="SSF53756">
    <property type="entry name" value="UDP-Glycosyltransferase/glycogen phosphorylase"/>
    <property type="match status" value="1"/>
</dbReference>
<evidence type="ECO:0000313" key="2">
    <source>
        <dbReference type="EMBL" id="ROP83620.1"/>
    </source>
</evidence>
<name>A0A3N1KYD3_9PROT</name>
<feature type="compositionally biased region" description="Gly residues" evidence="1">
    <location>
        <begin position="443"/>
        <end position="452"/>
    </location>
</feature>
<dbReference type="GO" id="GO:0016740">
    <property type="term" value="F:transferase activity"/>
    <property type="evidence" value="ECO:0007669"/>
    <property type="project" value="UniProtKB-KW"/>
</dbReference>
<feature type="region of interest" description="Disordered" evidence="1">
    <location>
        <begin position="400"/>
        <end position="452"/>
    </location>
</feature>
<dbReference type="Gene3D" id="3.40.50.2000">
    <property type="entry name" value="Glycogen Phosphorylase B"/>
    <property type="match status" value="1"/>
</dbReference>
<dbReference type="OrthoDB" id="9802525at2"/>
<keyword evidence="3" id="KW-1185">Reference proteome</keyword>